<dbReference type="Proteomes" id="UP000016560">
    <property type="component" value="Unassembled WGS sequence"/>
</dbReference>
<dbReference type="SUPFAM" id="SSF53756">
    <property type="entry name" value="UDP-Glycosyltransferase/glycogen phosphorylase"/>
    <property type="match status" value="1"/>
</dbReference>
<accession>U3B7L5</accession>
<dbReference type="eggNOG" id="COG0438">
    <property type="taxonomic scope" value="Bacteria"/>
</dbReference>
<proteinExistence type="predicted"/>
<dbReference type="CDD" id="cd01635">
    <property type="entry name" value="Glycosyltransferase_GTB-type"/>
    <property type="match status" value="1"/>
</dbReference>
<reference evidence="1" key="1">
    <citation type="submission" date="2024-09" db="EMBL/GenBank/DDBJ databases">
        <title>Whole genome shotgun sequence of Pseudomonas alcaligenes NBRC 14159.</title>
        <authorList>
            <person name="Yoshida I."/>
            <person name="Hosoyama A."/>
            <person name="Tsuchikane K."/>
            <person name="Noguchi M."/>
            <person name="Hirakata S."/>
            <person name="Ando Y."/>
            <person name="Ohji S."/>
            <person name="Yamazoe A."/>
            <person name="Yamazaki S."/>
            <person name="Fujita N."/>
        </authorList>
    </citation>
    <scope>NUCLEOTIDE SEQUENCE</scope>
    <source>
        <strain evidence="1">NBRC 14159</strain>
    </source>
</reference>
<keyword evidence="2" id="KW-1185">Reference proteome</keyword>
<protein>
    <recommendedName>
        <fullName evidence="3">Glycosyltransferase</fullName>
    </recommendedName>
</protein>
<evidence type="ECO:0008006" key="3">
    <source>
        <dbReference type="Google" id="ProtNLM"/>
    </source>
</evidence>
<sequence length="503" mass="56458">MQMIILVCSKISQASIQASLGKPEYSYYFLLKEFLPALERFAQVVVLDSVADVDRLYHHYSEAGETVVFLSVSPPHQTPVGLDCPTVCLFAWEFDSLPDQPWDGEPRNDWRHVFRHVAGAICTSRETQQLVERSAPSFPVAAIPAPVWDHYAHLMEAEGHLPLLDARYFSFTGYLVDSAILGLSADGLVPETKHLAPENNPSHEVVREDCTPPQKAPNFWNLCKRLYQDWRNELALPRAPRSCTNPLSQDAADVADMAVPGQPAVPAGVLFTQTPLNLQVTGVVYTTLLNPADSRKNWTEILTAFCWAFKDEAEATLVVKMTHYDLEYYRIVLITLLSRLSPFKCRVLVVHGFLDERQYQELIRATSYYVNASSGEGLCLPLMEFLSAGCPALAPTHTAMADYIRGSLAFTVDCSREPFCWPHDPSGIYVTHRHRLNWASLVAAFRESFRVAREEPERYRAMSQSAYTQLQGFASQHQVAQQLSGFILALDSARVSDKRQGTT</sequence>
<organism evidence="1 2">
    <name type="scientific">Aquipseudomonas alcaligenes (strain ATCC 14909 / DSM 50342 / CCUG 1425 / JCM 20561 / NBRC 14159 / NCIMB 9945 / NCTC 10367 / 1577)</name>
    <name type="common">Pseudomonas alcaligenes</name>
    <dbReference type="NCBI Taxonomy" id="1215092"/>
    <lineage>
        <taxon>Bacteria</taxon>
        <taxon>Pseudomonadati</taxon>
        <taxon>Pseudomonadota</taxon>
        <taxon>Gammaproteobacteria</taxon>
        <taxon>Pseudomonadales</taxon>
        <taxon>Pseudomonadaceae</taxon>
        <taxon>Aquipseudomonas</taxon>
    </lineage>
</organism>
<evidence type="ECO:0000313" key="1">
    <source>
        <dbReference type="EMBL" id="GAD62848.1"/>
    </source>
</evidence>
<name>U3B7L5_AQUA1</name>
<gene>
    <name evidence="1" type="ORF">PA6_016_01210</name>
</gene>
<dbReference type="EMBL" id="BATI01000016">
    <property type="protein sequence ID" value="GAD62848.1"/>
    <property type="molecule type" value="Genomic_DNA"/>
</dbReference>
<dbReference type="Gene3D" id="3.40.50.2000">
    <property type="entry name" value="Glycogen Phosphorylase B"/>
    <property type="match status" value="1"/>
</dbReference>
<dbReference type="RefSeq" id="WP_021700935.1">
    <property type="nucleotide sequence ID" value="NZ_BATI01000016.1"/>
</dbReference>
<dbReference type="AlphaFoldDB" id="U3B7L5"/>
<dbReference type="PANTHER" id="PTHR46656:SF3">
    <property type="entry name" value="PUTATIVE-RELATED"/>
    <property type="match status" value="1"/>
</dbReference>
<dbReference type="PANTHER" id="PTHR46656">
    <property type="entry name" value="PUTATIVE-RELATED"/>
    <property type="match status" value="1"/>
</dbReference>
<evidence type="ECO:0000313" key="2">
    <source>
        <dbReference type="Proteomes" id="UP000016560"/>
    </source>
</evidence>
<comment type="caution">
    <text evidence="1">The sequence shown here is derived from an EMBL/GenBank/DDBJ whole genome shotgun (WGS) entry which is preliminary data.</text>
</comment>